<evidence type="ECO:0000313" key="5">
    <source>
        <dbReference type="Proteomes" id="UP000036367"/>
    </source>
</evidence>
<keyword evidence="5" id="KW-1185">Reference proteome</keyword>
<dbReference type="InterPro" id="IPR000863">
    <property type="entry name" value="Sulfotransferase_dom"/>
</dbReference>
<evidence type="ECO:0000313" key="4">
    <source>
        <dbReference type="EMBL" id="KLU02234.1"/>
    </source>
</evidence>
<organism evidence="4 5">
    <name type="scientific">Rhodopirellula islandica</name>
    <dbReference type="NCBI Taxonomy" id="595434"/>
    <lineage>
        <taxon>Bacteria</taxon>
        <taxon>Pseudomonadati</taxon>
        <taxon>Planctomycetota</taxon>
        <taxon>Planctomycetia</taxon>
        <taxon>Pirellulales</taxon>
        <taxon>Pirellulaceae</taxon>
        <taxon>Rhodopirellula</taxon>
    </lineage>
</organism>
<keyword evidence="2" id="KW-0808">Transferase</keyword>
<feature type="domain" description="Sulfotransferase" evidence="3">
    <location>
        <begin position="91"/>
        <end position="252"/>
    </location>
</feature>
<evidence type="ECO:0000256" key="2">
    <source>
        <dbReference type="ARBA" id="ARBA00022679"/>
    </source>
</evidence>
<evidence type="ECO:0000256" key="1">
    <source>
        <dbReference type="ARBA" id="ARBA00005771"/>
    </source>
</evidence>
<dbReference type="Gene3D" id="3.40.50.300">
    <property type="entry name" value="P-loop containing nucleotide triphosphate hydrolases"/>
    <property type="match status" value="1"/>
</dbReference>
<protein>
    <submittedName>
        <fullName evidence="4">Aryl sulfotransferase</fullName>
    </submittedName>
</protein>
<dbReference type="STRING" id="595434.RISK_005300"/>
<dbReference type="PANTHER" id="PTHR11783">
    <property type="entry name" value="SULFOTRANSFERASE SULT"/>
    <property type="match status" value="1"/>
</dbReference>
<dbReference type="AlphaFoldDB" id="A0A0J1E9U3"/>
<dbReference type="SUPFAM" id="SSF52540">
    <property type="entry name" value="P-loop containing nucleoside triphosphate hydrolases"/>
    <property type="match status" value="1"/>
</dbReference>
<dbReference type="EMBL" id="LECT01000044">
    <property type="protein sequence ID" value="KLU02234.1"/>
    <property type="molecule type" value="Genomic_DNA"/>
</dbReference>
<evidence type="ECO:0000259" key="3">
    <source>
        <dbReference type="Pfam" id="PF00685"/>
    </source>
</evidence>
<gene>
    <name evidence="4" type="ORF">RISK_005300</name>
</gene>
<dbReference type="Proteomes" id="UP000036367">
    <property type="component" value="Unassembled WGS sequence"/>
</dbReference>
<sequence>MRAYQVDARSPINPNDIGKISRSESRRRYFGLVSGIEESSLDEAAIRSYRRDVQELIAKEIGDFQVAKTHNATVSPFGERLIFPEFTRCAVYLVRNPVDVVDSLADHNGLSIKDAIKLMNDPGHQIGGPGDPFVTQFLGTWSDHVRSWTQQDSFPVLIVRYEDLKQNAIAVFTQVLRFIGWPVDHQRIARANEYCSFEHLQEFEMRNGFGELSDRSVSGKFFREGRVGTGKKRLTSEQAEQINAHHEAVIQQLKYC</sequence>
<dbReference type="Pfam" id="PF00685">
    <property type="entry name" value="Sulfotransfer_1"/>
    <property type="match status" value="1"/>
</dbReference>
<accession>A0A0J1E9U3</accession>
<dbReference type="InterPro" id="IPR027417">
    <property type="entry name" value="P-loop_NTPase"/>
</dbReference>
<dbReference type="PATRIC" id="fig|595434.4.peg.5035"/>
<reference evidence="4" key="1">
    <citation type="submission" date="2015-05" db="EMBL/GenBank/DDBJ databases">
        <title>Permanent draft genome of Rhodopirellula islandicus K833.</title>
        <authorList>
            <person name="Kizina J."/>
            <person name="Richter M."/>
            <person name="Glockner F.O."/>
            <person name="Harder J."/>
        </authorList>
    </citation>
    <scope>NUCLEOTIDE SEQUENCE [LARGE SCALE GENOMIC DNA]</scope>
    <source>
        <strain evidence="4">K833</strain>
    </source>
</reference>
<comment type="caution">
    <text evidence="4">The sequence shown here is derived from an EMBL/GenBank/DDBJ whole genome shotgun (WGS) entry which is preliminary data.</text>
</comment>
<proteinExistence type="inferred from homology"/>
<dbReference type="GO" id="GO:0008146">
    <property type="term" value="F:sulfotransferase activity"/>
    <property type="evidence" value="ECO:0007669"/>
    <property type="project" value="InterPro"/>
</dbReference>
<comment type="similarity">
    <text evidence="1">Belongs to the sulfotransferase 1 family.</text>
</comment>
<name>A0A0J1E9U3_RHOIS</name>